<feature type="transmembrane region" description="Helical" evidence="1">
    <location>
        <begin position="140"/>
        <end position="160"/>
    </location>
</feature>
<keyword evidence="3" id="KW-1185">Reference proteome</keyword>
<comment type="caution">
    <text evidence="2">The sequence shown here is derived from an EMBL/GenBank/DDBJ whole genome shotgun (WGS) entry which is preliminary data.</text>
</comment>
<dbReference type="Proteomes" id="UP001165541">
    <property type="component" value="Unassembled WGS sequence"/>
</dbReference>
<reference evidence="2" key="1">
    <citation type="submission" date="2022-05" db="EMBL/GenBank/DDBJ databases">
        <title>Schlegelella sp. nov., isolated from mangrove soil.</title>
        <authorList>
            <person name="Liu Y."/>
            <person name="Ge X."/>
            <person name="Liu W."/>
        </authorList>
    </citation>
    <scope>NUCLEOTIDE SEQUENCE</scope>
    <source>
        <strain evidence="2">S2-27</strain>
    </source>
</reference>
<evidence type="ECO:0000256" key="1">
    <source>
        <dbReference type="SAM" id="Phobius"/>
    </source>
</evidence>
<feature type="transmembrane region" description="Helical" evidence="1">
    <location>
        <begin position="110"/>
        <end position="128"/>
    </location>
</feature>
<keyword evidence="1" id="KW-1133">Transmembrane helix</keyword>
<proteinExistence type="predicted"/>
<dbReference type="EMBL" id="JAMKFE010000015">
    <property type="protein sequence ID" value="MCM5681917.1"/>
    <property type="molecule type" value="Genomic_DNA"/>
</dbReference>
<organism evidence="2 3">
    <name type="scientific">Caldimonas mangrovi</name>
    <dbReference type="NCBI Taxonomy" id="2944811"/>
    <lineage>
        <taxon>Bacteria</taxon>
        <taxon>Pseudomonadati</taxon>
        <taxon>Pseudomonadota</taxon>
        <taxon>Betaproteobacteria</taxon>
        <taxon>Burkholderiales</taxon>
        <taxon>Sphaerotilaceae</taxon>
        <taxon>Caldimonas</taxon>
    </lineage>
</organism>
<evidence type="ECO:0000313" key="3">
    <source>
        <dbReference type="Proteomes" id="UP001165541"/>
    </source>
</evidence>
<name>A0ABT0YUF8_9BURK</name>
<gene>
    <name evidence="2" type="ORF">M8A51_20505</name>
</gene>
<dbReference type="Pfam" id="PF10011">
    <property type="entry name" value="DUF2254"/>
    <property type="match status" value="1"/>
</dbReference>
<evidence type="ECO:0000313" key="2">
    <source>
        <dbReference type="EMBL" id="MCM5681917.1"/>
    </source>
</evidence>
<dbReference type="RefSeq" id="WP_251780399.1">
    <property type="nucleotide sequence ID" value="NZ_JAMKFE010000015.1"/>
</dbReference>
<protein>
    <submittedName>
        <fullName evidence="2">DUF2254 domain-containing protein</fullName>
    </submittedName>
</protein>
<feature type="transmembrane region" description="Helical" evidence="1">
    <location>
        <begin position="20"/>
        <end position="41"/>
    </location>
</feature>
<feature type="transmembrane region" description="Helical" evidence="1">
    <location>
        <begin position="62"/>
        <end position="90"/>
    </location>
</feature>
<keyword evidence="1" id="KW-0472">Membrane</keyword>
<keyword evidence="1" id="KW-0812">Transmembrane</keyword>
<sequence length="458" mass="49652">MPPRPALVYEKIRTGLWPVPAGMLILAVLLFAAATAIDRALPGNASLQVRLLYSGSGDDARNLLSTLVAAIITMSSVVFSITIVALSLAANQFGSRLIRTYVTDTTTKSALGLFMMTVAYCLMGLRSVEKDMAPAQVPHVTVTLGLILSLACVLALLFFVHRVARSIIADEVIRRAAAELERTIAALPVWSEDRHDAPDVQQCSQAFESNAAVLRSQEEGYVQAVEHGRLVALAERCDLLIRLDFRPGDYMCKEGFLCTVAPRDALTEDGARAIQAAVVIGPQRTPTQDVEFSMRHLVDIALRALSPGINDANTALVVIDHLCAALSRLMCKRLPRRAHRDGQGRVRLLAKSNSYDGVVSAALNQIRQSAATQPSVIINLLSALARVGEHVRSPNQADVLRRHAGLLCAAGLRETEDPSDRADIEAAHTTTLQYIDRVLSLPHPVFRIDPSAGLQRTN</sequence>
<accession>A0ABT0YUF8</accession>
<dbReference type="InterPro" id="IPR018723">
    <property type="entry name" value="DUF2254_membrane"/>
</dbReference>